<reference evidence="10 11" key="1">
    <citation type="submission" date="2019-10" db="EMBL/GenBank/DDBJ databases">
        <title>Vibrio sp. nov. isolated from a shrimp pond.</title>
        <authorList>
            <person name="Gomez-Gil B."/>
            <person name="Enciso-Ibarra J."/>
            <person name="Enciso-Ibarra K."/>
            <person name="Bolan-Mejia C."/>
        </authorList>
    </citation>
    <scope>NUCLEOTIDE SEQUENCE [LARGE SCALE GENOMIC DNA]</scope>
    <source>
        <strain evidence="10 11">CAIM 722</strain>
    </source>
</reference>
<comment type="subcellular location">
    <subcellularLocation>
        <location evidence="8">Periplasm</location>
    </subcellularLocation>
</comment>
<dbReference type="GO" id="GO:0016020">
    <property type="term" value="C:membrane"/>
    <property type="evidence" value="ECO:0007669"/>
    <property type="project" value="InterPro"/>
</dbReference>
<evidence type="ECO:0000256" key="1">
    <source>
        <dbReference type="ARBA" id="ARBA00022670"/>
    </source>
</evidence>
<name>A0A7X4RTG2_9VIBR</name>
<feature type="active site" evidence="8">
    <location>
        <position position="137"/>
    </location>
</feature>
<evidence type="ECO:0000256" key="6">
    <source>
        <dbReference type="ARBA" id="ARBA00022833"/>
    </source>
</evidence>
<dbReference type="InterPro" id="IPR001915">
    <property type="entry name" value="Peptidase_M48"/>
</dbReference>
<evidence type="ECO:0000313" key="10">
    <source>
        <dbReference type="EMBL" id="MZI92034.1"/>
    </source>
</evidence>
<dbReference type="HAMAP" id="MF_00997">
    <property type="entry name" value="Protease_BepA"/>
    <property type="match status" value="1"/>
</dbReference>
<feature type="binding site" evidence="8">
    <location>
        <position position="140"/>
    </location>
    <ligand>
        <name>Zn(2+)</name>
        <dbReference type="ChEBI" id="CHEBI:29105"/>
        <note>catalytic</note>
    </ligand>
</feature>
<organism evidence="10 11">
    <name type="scientific">Vibrio eleionomae</name>
    <dbReference type="NCBI Taxonomy" id="2653505"/>
    <lineage>
        <taxon>Bacteria</taxon>
        <taxon>Pseudomonadati</taxon>
        <taxon>Pseudomonadota</taxon>
        <taxon>Gammaproteobacteria</taxon>
        <taxon>Vibrionales</taxon>
        <taxon>Vibrionaceae</taxon>
        <taxon>Vibrio</taxon>
    </lineage>
</organism>
<proteinExistence type="inferred from homology"/>
<evidence type="ECO:0000259" key="9">
    <source>
        <dbReference type="Pfam" id="PF01435"/>
    </source>
</evidence>
<keyword evidence="4 8" id="KW-0574">Periplasm</keyword>
<keyword evidence="3 8" id="KW-0732">Signal</keyword>
<dbReference type="InterPro" id="IPR030873">
    <property type="entry name" value="Protease_BepA"/>
</dbReference>
<comment type="caution">
    <text evidence="10">The sequence shown here is derived from an EMBL/GenBank/DDBJ whole genome shotgun (WGS) entry which is preliminary data.</text>
</comment>
<comment type="cofactor">
    <cofactor evidence="8">
        <name>Zn(2+)</name>
        <dbReference type="ChEBI" id="CHEBI:29105"/>
    </cofactor>
    <text evidence="8">Binds 1 zinc ion per subunit.</text>
</comment>
<evidence type="ECO:0000313" key="11">
    <source>
        <dbReference type="Proteomes" id="UP000462621"/>
    </source>
</evidence>
<sequence length="488" mass="54432" precursor="true">MFAKRTRSLLCLYTATAFCSLNPMLSYAEGNELPDIGTVAGATLSIDQELQYGDAYMRIIRGTQPVINDPVMSEYVDTLGHRLVSHAQNVKTPFHFFLINDQEINAFAFFGGYVALHSGLFLYTQSESELASVMAHEISHVTQRHLARSMEDQAKQTPATIAALAGSLLLAIAAPTAGIAAITATTAGSLQGRLNYTRAYEKEADRFGMQVLAKSGFDVMAMPRFFSRLAAESRYSSKPPEMLLTHPLPQSRITDSRERAQSYPQIHPKASLRFNLARARAIARYAGLSEQAALAWFNRTEQKTAPSVESAFEYGKALVYLDNKKLQQSEKILSKLLKSDPDNDFYLDGMSDLYLALKQAPKAQAMLKKALDENPDNSVLLINYANVLLKEEKYESAIQVLHRYTHDHPDDPNGWSLLSEASSRLGNSEEDLAARAELLALKAQWNKAIQYYTQASQIAKLGSLEQARYDARIDQLIVQRERFMALQK</sequence>
<gene>
    <name evidence="10" type="ORF">F9817_02295</name>
</gene>
<dbReference type="Pfam" id="PF14559">
    <property type="entry name" value="TPR_19"/>
    <property type="match status" value="1"/>
</dbReference>
<dbReference type="InterPro" id="IPR011990">
    <property type="entry name" value="TPR-like_helical_dom_sf"/>
</dbReference>
<comment type="similarity">
    <text evidence="8">Belongs to the peptidase M48 family. BepA subfamily.</text>
</comment>
<evidence type="ECO:0000256" key="8">
    <source>
        <dbReference type="HAMAP-Rule" id="MF_00997"/>
    </source>
</evidence>
<dbReference type="GO" id="GO:0051603">
    <property type="term" value="P:proteolysis involved in protein catabolic process"/>
    <property type="evidence" value="ECO:0007669"/>
    <property type="project" value="TreeGrafter"/>
</dbReference>
<dbReference type="EC" id="3.4.-.-" evidence="8"/>
<evidence type="ECO:0000256" key="5">
    <source>
        <dbReference type="ARBA" id="ARBA00022801"/>
    </source>
</evidence>
<feature type="active site" description="Proton donor" evidence="8">
    <location>
        <position position="205"/>
    </location>
</feature>
<dbReference type="Gene3D" id="3.30.2010.10">
    <property type="entry name" value="Metalloproteases ('zincins'), catalytic domain"/>
    <property type="match status" value="1"/>
</dbReference>
<keyword evidence="7 8" id="KW-0482">Metalloprotease</keyword>
<keyword evidence="6 8" id="KW-0862">Zinc</keyword>
<keyword evidence="2 8" id="KW-0479">Metal-binding</keyword>
<protein>
    <recommendedName>
        <fullName evidence="8">Putative beta-barrel assembly-enhancing protease</fullName>
        <ecNumber evidence="8">3.4.-.-</ecNumber>
    </recommendedName>
</protein>
<dbReference type="GO" id="GO:0004222">
    <property type="term" value="F:metalloendopeptidase activity"/>
    <property type="evidence" value="ECO:0007669"/>
    <property type="project" value="InterPro"/>
</dbReference>
<feature type="domain" description="Peptidase M48" evidence="9">
    <location>
        <begin position="74"/>
        <end position="259"/>
    </location>
</feature>
<dbReference type="PANTHER" id="PTHR22726">
    <property type="entry name" value="METALLOENDOPEPTIDASE OMA1"/>
    <property type="match status" value="1"/>
</dbReference>
<dbReference type="InterPro" id="IPR051156">
    <property type="entry name" value="Mito/Outer_Membr_Metalloprot"/>
</dbReference>
<dbReference type="SUPFAM" id="SSF48452">
    <property type="entry name" value="TPR-like"/>
    <property type="match status" value="1"/>
</dbReference>
<dbReference type="EMBL" id="WEKT01000003">
    <property type="protein sequence ID" value="MZI92034.1"/>
    <property type="molecule type" value="Genomic_DNA"/>
</dbReference>
<evidence type="ECO:0000256" key="7">
    <source>
        <dbReference type="ARBA" id="ARBA00023049"/>
    </source>
</evidence>
<evidence type="ECO:0000256" key="4">
    <source>
        <dbReference type="ARBA" id="ARBA00022764"/>
    </source>
</evidence>
<feature type="chain" id="PRO_5031651900" description="Putative beta-barrel assembly-enhancing protease" evidence="8">
    <location>
        <begin position="29"/>
        <end position="488"/>
    </location>
</feature>
<feature type="binding site" evidence="8">
    <location>
        <position position="201"/>
    </location>
    <ligand>
        <name>Zn(2+)</name>
        <dbReference type="ChEBI" id="CHEBI:29105"/>
        <note>catalytic</note>
    </ligand>
</feature>
<dbReference type="RefSeq" id="WP_161153349.1">
    <property type="nucleotide sequence ID" value="NZ_WEKT01000003.1"/>
</dbReference>
<dbReference type="PANTHER" id="PTHR22726:SF1">
    <property type="entry name" value="METALLOENDOPEPTIDASE OMA1, MITOCHONDRIAL"/>
    <property type="match status" value="1"/>
</dbReference>
<dbReference type="Proteomes" id="UP000462621">
    <property type="component" value="Unassembled WGS sequence"/>
</dbReference>
<keyword evidence="5 8" id="KW-0378">Hydrolase</keyword>
<comment type="function">
    <text evidence="8">Functions as both a chaperone and a metalloprotease. Maintains the integrity of the outer membrane by promoting either the assembly or the elimination of outer membrane proteins, depending on their folding state.</text>
</comment>
<accession>A0A7X4RTG2</accession>
<dbReference type="AlphaFoldDB" id="A0A7X4RTG2"/>
<dbReference type="Gene3D" id="1.25.40.10">
    <property type="entry name" value="Tetratricopeptide repeat domain"/>
    <property type="match status" value="1"/>
</dbReference>
<keyword evidence="1 8" id="KW-0645">Protease</keyword>
<evidence type="ECO:0000256" key="3">
    <source>
        <dbReference type="ARBA" id="ARBA00022729"/>
    </source>
</evidence>
<feature type="binding site" evidence="8">
    <location>
        <position position="136"/>
    </location>
    <ligand>
        <name>Zn(2+)</name>
        <dbReference type="ChEBI" id="CHEBI:29105"/>
        <note>catalytic</note>
    </ligand>
</feature>
<feature type="signal peptide" evidence="8">
    <location>
        <begin position="1"/>
        <end position="28"/>
    </location>
</feature>
<dbReference type="Pfam" id="PF01435">
    <property type="entry name" value="Peptidase_M48"/>
    <property type="match status" value="1"/>
</dbReference>
<evidence type="ECO:0000256" key="2">
    <source>
        <dbReference type="ARBA" id="ARBA00022723"/>
    </source>
</evidence>
<dbReference type="GO" id="GO:0008270">
    <property type="term" value="F:zinc ion binding"/>
    <property type="evidence" value="ECO:0007669"/>
    <property type="project" value="UniProtKB-UniRule"/>
</dbReference>
<keyword evidence="11" id="KW-1185">Reference proteome</keyword>
<dbReference type="GO" id="GO:0042597">
    <property type="term" value="C:periplasmic space"/>
    <property type="evidence" value="ECO:0007669"/>
    <property type="project" value="UniProtKB-SubCell"/>
</dbReference>